<feature type="transmembrane region" description="Helical" evidence="1">
    <location>
        <begin position="63"/>
        <end position="86"/>
    </location>
</feature>
<accession>A0A066ZLE5</accession>
<dbReference type="STRING" id="28885.EI16_12045"/>
<keyword evidence="1" id="KW-1133">Transmembrane helix</keyword>
<keyword evidence="3" id="KW-1185">Reference proteome</keyword>
<gene>
    <name evidence="2" type="ORF">EI16_12045</name>
</gene>
<sequence>MLIEFLKLYLVFTGAWFALVIGYVALQLFKKALIKVFGGVFRYFGEIVAQATFAEMQEQVRNLGVGLLASGLLGSLLGITGATTHFEVKVRIALAIFFVVFGALMILLGMKKK</sequence>
<organism evidence="2 3">
    <name type="scientific">Hydrogenovibrio marinus</name>
    <dbReference type="NCBI Taxonomy" id="28885"/>
    <lineage>
        <taxon>Bacteria</taxon>
        <taxon>Pseudomonadati</taxon>
        <taxon>Pseudomonadota</taxon>
        <taxon>Gammaproteobacteria</taxon>
        <taxon>Thiotrichales</taxon>
        <taxon>Piscirickettsiaceae</taxon>
        <taxon>Hydrogenovibrio</taxon>
    </lineage>
</organism>
<comment type="caution">
    <text evidence="2">The sequence shown here is derived from an EMBL/GenBank/DDBJ whole genome shotgun (WGS) entry which is preliminary data.</text>
</comment>
<keyword evidence="1" id="KW-0472">Membrane</keyword>
<keyword evidence="1" id="KW-0812">Transmembrane</keyword>
<name>A0A066ZLE5_HYDMR</name>
<proteinExistence type="predicted"/>
<feature type="transmembrane region" description="Helical" evidence="1">
    <location>
        <begin position="92"/>
        <end position="110"/>
    </location>
</feature>
<dbReference type="Proteomes" id="UP000027341">
    <property type="component" value="Unassembled WGS sequence"/>
</dbReference>
<feature type="transmembrane region" description="Helical" evidence="1">
    <location>
        <begin position="6"/>
        <end position="26"/>
    </location>
</feature>
<protein>
    <submittedName>
        <fullName evidence="2">Uncharacterized protein</fullName>
    </submittedName>
</protein>
<evidence type="ECO:0000313" key="3">
    <source>
        <dbReference type="Proteomes" id="UP000027341"/>
    </source>
</evidence>
<dbReference type="AlphaFoldDB" id="A0A066ZLE5"/>
<reference evidence="2 3" key="1">
    <citation type="submission" date="2014-04" db="EMBL/GenBank/DDBJ databases">
        <title>Draft genome sequence of Hydrogenovibrio marinus MH-110, a model organism for aerobic H2 metabolism.</title>
        <authorList>
            <person name="Cha H.J."/>
            <person name="Jo B.H."/>
            <person name="Hwang B.H."/>
        </authorList>
    </citation>
    <scope>NUCLEOTIDE SEQUENCE [LARGE SCALE GENOMIC DNA]</scope>
    <source>
        <strain evidence="2 3">MH-110</strain>
    </source>
</reference>
<evidence type="ECO:0000313" key="2">
    <source>
        <dbReference type="EMBL" id="KDN94628.1"/>
    </source>
</evidence>
<dbReference type="RefSeq" id="WP_029913702.1">
    <property type="nucleotide sequence ID" value="NZ_JMIU01000002.1"/>
</dbReference>
<dbReference type="EMBL" id="JMIU01000002">
    <property type="protein sequence ID" value="KDN94628.1"/>
    <property type="molecule type" value="Genomic_DNA"/>
</dbReference>
<evidence type="ECO:0000256" key="1">
    <source>
        <dbReference type="SAM" id="Phobius"/>
    </source>
</evidence>